<evidence type="ECO:0000313" key="2">
    <source>
        <dbReference type="Proteomes" id="UP000735302"/>
    </source>
</evidence>
<keyword evidence="2" id="KW-1185">Reference proteome</keyword>
<dbReference type="Pfam" id="PF05705">
    <property type="entry name" value="DUF829"/>
    <property type="match status" value="1"/>
</dbReference>
<dbReference type="InterPro" id="IPR008547">
    <property type="entry name" value="DUF829_TMEM53"/>
</dbReference>
<organism evidence="1 2">
    <name type="scientific">Plakobranchus ocellatus</name>
    <dbReference type="NCBI Taxonomy" id="259542"/>
    <lineage>
        <taxon>Eukaryota</taxon>
        <taxon>Metazoa</taxon>
        <taxon>Spiralia</taxon>
        <taxon>Lophotrochozoa</taxon>
        <taxon>Mollusca</taxon>
        <taxon>Gastropoda</taxon>
        <taxon>Heterobranchia</taxon>
        <taxon>Euthyneura</taxon>
        <taxon>Panpulmonata</taxon>
        <taxon>Sacoglossa</taxon>
        <taxon>Placobranchoidea</taxon>
        <taxon>Plakobranchidae</taxon>
        <taxon>Plakobranchus</taxon>
    </lineage>
</organism>
<name>A0AAV4B7H6_9GAST</name>
<dbReference type="InterPro" id="IPR029058">
    <property type="entry name" value="AB_hydrolase_fold"/>
</dbReference>
<dbReference type="SUPFAM" id="SSF53474">
    <property type="entry name" value="alpha/beta-Hydrolases"/>
    <property type="match status" value="1"/>
</dbReference>
<dbReference type="GO" id="GO:0017171">
    <property type="term" value="F:serine hydrolase activity"/>
    <property type="evidence" value="ECO:0007669"/>
    <property type="project" value="TreeGrafter"/>
</dbReference>
<proteinExistence type="predicted"/>
<dbReference type="PANTHER" id="PTHR20908:SF4">
    <property type="entry name" value="SI:DKEY-5I3.5"/>
    <property type="match status" value="1"/>
</dbReference>
<evidence type="ECO:0000313" key="1">
    <source>
        <dbReference type="EMBL" id="GFO14679.1"/>
    </source>
</evidence>
<dbReference type="PANTHER" id="PTHR20908">
    <property type="entry name" value="LD15586P"/>
    <property type="match status" value="1"/>
</dbReference>
<comment type="caution">
    <text evidence="1">The sequence shown here is derived from an EMBL/GenBank/DDBJ whole genome shotgun (WGS) entry which is preliminary data.</text>
</comment>
<accession>A0AAV4B7H6</accession>
<sequence length="294" mass="33871">MFQRVSERCRLLVAPKRDTWQWAVDPTTVLVVLMPWLNAEDKHILRYSRLYTSQGLDVLVVKSEANDFMWPLNSFALAEQVYGVLKNQLSRYNHLFCHSMSVGSFNWTILRIFMKQEENSENVCSKFRGQVLDSVTAGAGKGGALEESPVDGKPQVHALDRMIQGVVRAQKRSPLMEWAIKSLSKAYFAATKSKTVRIIEDSLLFFREEPLKAPTLIFASRNDPMCDANVMEKLVELWKREHVFPVSIKVWEESAHAQHYIHHTEEYERLHEELFKTIFSTMPSAKASRAKPKL</sequence>
<protein>
    <submittedName>
        <fullName evidence="1">Uncharacterized protein</fullName>
    </submittedName>
</protein>
<dbReference type="AlphaFoldDB" id="A0AAV4B7H6"/>
<dbReference type="Proteomes" id="UP000735302">
    <property type="component" value="Unassembled WGS sequence"/>
</dbReference>
<dbReference type="EMBL" id="BLXT01004580">
    <property type="protein sequence ID" value="GFO14679.1"/>
    <property type="molecule type" value="Genomic_DNA"/>
</dbReference>
<gene>
    <name evidence="1" type="ORF">PoB_004118400</name>
</gene>
<reference evidence="1 2" key="1">
    <citation type="journal article" date="2021" name="Elife">
        <title>Chloroplast acquisition without the gene transfer in kleptoplastic sea slugs, Plakobranchus ocellatus.</title>
        <authorList>
            <person name="Maeda T."/>
            <person name="Takahashi S."/>
            <person name="Yoshida T."/>
            <person name="Shimamura S."/>
            <person name="Takaki Y."/>
            <person name="Nagai Y."/>
            <person name="Toyoda A."/>
            <person name="Suzuki Y."/>
            <person name="Arimoto A."/>
            <person name="Ishii H."/>
            <person name="Satoh N."/>
            <person name="Nishiyama T."/>
            <person name="Hasebe M."/>
            <person name="Maruyama T."/>
            <person name="Minagawa J."/>
            <person name="Obokata J."/>
            <person name="Shigenobu S."/>
        </authorList>
    </citation>
    <scope>NUCLEOTIDE SEQUENCE [LARGE SCALE GENOMIC DNA]</scope>
</reference>
<dbReference type="Gene3D" id="3.40.50.1820">
    <property type="entry name" value="alpha/beta hydrolase"/>
    <property type="match status" value="1"/>
</dbReference>